<dbReference type="Gene3D" id="3.40.50.300">
    <property type="entry name" value="P-loop containing nucleotide triphosphate hydrolases"/>
    <property type="match status" value="1"/>
</dbReference>
<dbReference type="InterPro" id="IPR027417">
    <property type="entry name" value="P-loop_NTPase"/>
</dbReference>
<evidence type="ECO:0000313" key="1">
    <source>
        <dbReference type="EMBL" id="TGO03401.1"/>
    </source>
</evidence>
<dbReference type="SUPFAM" id="SSF52980">
    <property type="entry name" value="Restriction endonuclease-like"/>
    <property type="match status" value="1"/>
</dbReference>
<organism evidence="1 2">
    <name type="scientific">Candidatus Thiomargarita nelsonii</name>
    <dbReference type="NCBI Taxonomy" id="1003181"/>
    <lineage>
        <taxon>Bacteria</taxon>
        <taxon>Pseudomonadati</taxon>
        <taxon>Pseudomonadota</taxon>
        <taxon>Gammaproteobacteria</taxon>
        <taxon>Thiotrichales</taxon>
        <taxon>Thiotrichaceae</taxon>
        <taxon>Thiomargarita</taxon>
    </lineage>
</organism>
<dbReference type="InterPro" id="IPR011335">
    <property type="entry name" value="Restrct_endonuc-II-like"/>
</dbReference>
<accession>A0A4E0R5W3</accession>
<comment type="caution">
    <text evidence="1">The sequence shown here is derived from an EMBL/GenBank/DDBJ whole genome shotgun (WGS) entry which is preliminary data.</text>
</comment>
<reference evidence="1 2" key="1">
    <citation type="journal article" date="2016" name="Front. Microbiol.">
        <title>Single-Cell (Meta-)Genomics of a Dimorphic Candidatus Thiomargarita nelsonii Reveals Genomic Plasticity.</title>
        <authorList>
            <person name="Flood B.E."/>
            <person name="Fliss P."/>
            <person name="Jones D.S."/>
            <person name="Dick G.J."/>
            <person name="Jain S."/>
            <person name="Kaster A.K."/>
            <person name="Winkel M."/>
            <person name="Mussmann M."/>
            <person name="Bailey J."/>
        </authorList>
    </citation>
    <scope>NUCLEOTIDE SEQUENCE [LARGE SCALE GENOMIC DNA]</scope>
    <source>
        <strain evidence="1">Hydrate Ridge</strain>
    </source>
</reference>
<dbReference type="SUPFAM" id="SSF52540">
    <property type="entry name" value="P-loop containing nucleoside triphosphate hydrolases"/>
    <property type="match status" value="1"/>
</dbReference>
<evidence type="ECO:0000313" key="2">
    <source>
        <dbReference type="Proteomes" id="UP000030428"/>
    </source>
</evidence>
<dbReference type="EMBL" id="JSZA02000020">
    <property type="protein sequence ID" value="TGO03401.1"/>
    <property type="molecule type" value="Genomic_DNA"/>
</dbReference>
<keyword evidence="2" id="KW-1185">Reference proteome</keyword>
<protein>
    <recommendedName>
        <fullName evidence="3">ATPase domain protein, prokaryote domain protein</fullName>
    </recommendedName>
</protein>
<proteinExistence type="predicted"/>
<dbReference type="AlphaFoldDB" id="A0A4E0R5W3"/>
<name>A0A4E0R5W3_9GAMM</name>
<gene>
    <name evidence="1" type="ORF">PN36_07230</name>
</gene>
<dbReference type="PANTHER" id="PTHR34301:SF8">
    <property type="entry name" value="ATPASE DOMAIN-CONTAINING PROTEIN"/>
    <property type="match status" value="1"/>
</dbReference>
<sequence>MQNMQYPLTEKIGNPDLLVGREKEFRQFDKWLSRIPDKLGKSKAILARRKSGKTAFVQRIFNRLWSDNGAVIPFYFDIADRGVWYPDFAIKYYRTFASQYISFIERDEELVNLPLTLEQIREYGLKNSNKLLVDDIDSLLIDKKRRLHDSMWDTAHSAPHRFAASLNTRFLVILDEFQNITQYIYRDQNCSGKPDETLAGSFHSYSESKIAPLLVTGSYVGWLLKVIHQYLEAGRLKPMRLSPYLTQEEGLQAVYKYAQIYKEPITNETAVQINELCLSDPFFISCVIQSDYEDINLTTKEGVINTVNYEITDETAEMSLNWGEYIEKTVKRVNDRHAKNILLHLSQHASRYWTPQEIKDELHIELDVNKIQEKLLIMSEADVIDRGVSNIQFKGLSDGTLNLILRNRFEEEIKGFMPDLKQDFRTQIEALKTNEREIQGMLNHLSGKLAEHQLAAAFLSRKQFALSDFFQGVGDTTVLNLIDIQERVIFQQDGKTMEIDVVAESNCGRVVFVEVKKTKTQIGLKTLKEFQEKREIYSQQFPDKQILPAFLSLGGLTPDALQFCQAQGIGTAYRIEHF</sequence>
<dbReference type="PANTHER" id="PTHR34301">
    <property type="entry name" value="DNA-BINDING PROTEIN-RELATED"/>
    <property type="match status" value="1"/>
</dbReference>
<evidence type="ECO:0008006" key="3">
    <source>
        <dbReference type="Google" id="ProtNLM"/>
    </source>
</evidence>
<dbReference type="Proteomes" id="UP000030428">
    <property type="component" value="Unassembled WGS sequence"/>
</dbReference>